<keyword evidence="1" id="KW-0812">Transmembrane</keyword>
<dbReference type="EMBL" id="BART01001686">
    <property type="protein sequence ID" value="GAG72407.1"/>
    <property type="molecule type" value="Genomic_DNA"/>
</dbReference>
<organism evidence="3">
    <name type="scientific">marine sediment metagenome</name>
    <dbReference type="NCBI Taxonomy" id="412755"/>
    <lineage>
        <taxon>unclassified sequences</taxon>
        <taxon>metagenomes</taxon>
        <taxon>ecological metagenomes</taxon>
    </lineage>
</organism>
<feature type="transmembrane region" description="Helical" evidence="1">
    <location>
        <begin position="67"/>
        <end position="91"/>
    </location>
</feature>
<keyword evidence="1" id="KW-1133">Transmembrane helix</keyword>
<sequence>MADEKFDEKEREKSEEKWHRDPLSAIIWALIFIWAGLVLLASNLGYLNQLISRAVIVTGIEQIDKAISAWPVILIGAGVLLLFEVLIRLLIPEYRRPVTGTIIFAFILIAVGLNSMIGFSWNIIWPLILIAIGLSILFRGLG</sequence>
<feature type="transmembrane region" description="Helical" evidence="1">
    <location>
        <begin position="98"/>
        <end position="117"/>
    </location>
</feature>
<reference evidence="3" key="1">
    <citation type="journal article" date="2014" name="Front. Microbiol.">
        <title>High frequency of phylogenetically diverse reductive dehalogenase-homologous genes in deep subseafloor sedimentary metagenomes.</title>
        <authorList>
            <person name="Kawai M."/>
            <person name="Futagami T."/>
            <person name="Toyoda A."/>
            <person name="Takaki Y."/>
            <person name="Nishi S."/>
            <person name="Hori S."/>
            <person name="Arai W."/>
            <person name="Tsubouchi T."/>
            <person name="Morono Y."/>
            <person name="Uchiyama I."/>
            <person name="Ito T."/>
            <person name="Fujiyama A."/>
            <person name="Inagaki F."/>
            <person name="Takami H."/>
        </authorList>
    </citation>
    <scope>NUCLEOTIDE SEQUENCE</scope>
    <source>
        <strain evidence="3">Expedition CK06-06</strain>
    </source>
</reference>
<evidence type="ECO:0000259" key="2">
    <source>
        <dbReference type="Pfam" id="PF22570"/>
    </source>
</evidence>
<feature type="non-terminal residue" evidence="3">
    <location>
        <position position="142"/>
    </location>
</feature>
<dbReference type="AlphaFoldDB" id="X1ASX6"/>
<comment type="caution">
    <text evidence="3">The sequence shown here is derived from an EMBL/GenBank/DDBJ whole genome shotgun (WGS) entry which is preliminary data.</text>
</comment>
<feature type="transmembrane region" description="Helical" evidence="1">
    <location>
        <begin position="23"/>
        <end position="47"/>
    </location>
</feature>
<name>X1ASX6_9ZZZZ</name>
<proteinExistence type="predicted"/>
<protein>
    <recommendedName>
        <fullName evidence="2">LiaF transmembrane domain-containing protein</fullName>
    </recommendedName>
</protein>
<accession>X1ASX6</accession>
<feature type="transmembrane region" description="Helical" evidence="1">
    <location>
        <begin position="123"/>
        <end position="141"/>
    </location>
</feature>
<evidence type="ECO:0000313" key="3">
    <source>
        <dbReference type="EMBL" id="GAG72407.1"/>
    </source>
</evidence>
<dbReference type="InterPro" id="IPR054331">
    <property type="entry name" value="LiaF_TM"/>
</dbReference>
<keyword evidence="1" id="KW-0472">Membrane</keyword>
<dbReference type="Pfam" id="PF22570">
    <property type="entry name" value="LiaF-TM"/>
    <property type="match status" value="1"/>
</dbReference>
<feature type="domain" description="LiaF transmembrane" evidence="2">
    <location>
        <begin position="27"/>
        <end position="139"/>
    </location>
</feature>
<gene>
    <name evidence="3" type="ORF">S01H4_05717</name>
</gene>
<evidence type="ECO:0000256" key="1">
    <source>
        <dbReference type="SAM" id="Phobius"/>
    </source>
</evidence>